<dbReference type="InterPro" id="IPR002347">
    <property type="entry name" value="SDR_fam"/>
</dbReference>
<organism evidence="2 3">
    <name type="scientific">Penicillium brasilianum</name>
    <dbReference type="NCBI Taxonomy" id="104259"/>
    <lineage>
        <taxon>Eukaryota</taxon>
        <taxon>Fungi</taxon>
        <taxon>Dikarya</taxon>
        <taxon>Ascomycota</taxon>
        <taxon>Pezizomycotina</taxon>
        <taxon>Eurotiomycetes</taxon>
        <taxon>Eurotiomycetidae</taxon>
        <taxon>Eurotiales</taxon>
        <taxon>Aspergillaceae</taxon>
        <taxon>Penicillium</taxon>
    </lineage>
</organism>
<dbReference type="GO" id="GO:0016616">
    <property type="term" value="F:oxidoreductase activity, acting on the CH-OH group of donors, NAD or NADP as acceptor"/>
    <property type="evidence" value="ECO:0007669"/>
    <property type="project" value="TreeGrafter"/>
</dbReference>
<evidence type="ECO:0000313" key="2">
    <source>
        <dbReference type="EMBL" id="CEJ61659.1"/>
    </source>
</evidence>
<reference evidence="3" key="1">
    <citation type="journal article" date="2015" name="Genome Announc.">
        <title>Draft genome sequence of the fungus Penicillium brasilianum MG11.</title>
        <authorList>
            <person name="Horn F."/>
            <person name="Linde J."/>
            <person name="Mattern D.J."/>
            <person name="Walther G."/>
            <person name="Guthke R."/>
            <person name="Brakhage A.A."/>
            <person name="Valiante V."/>
        </authorList>
    </citation>
    <scope>NUCLEOTIDE SEQUENCE [LARGE SCALE GENOMIC DNA]</scope>
    <source>
        <strain evidence="3">MG11</strain>
    </source>
</reference>
<dbReference type="OrthoDB" id="7289984at2759"/>
<accession>A0A0F7TYA0</accession>
<dbReference type="InterPro" id="IPR052184">
    <property type="entry name" value="SDR_enzymes"/>
</dbReference>
<sequence length="253" mass="27161">MASYLVTGSSRGLGLALVSRLVSLPAAQVGKIIAIARQDNSPQLTEIVKASSGRVELVKLDVTNKSSIQEAAKLAESKLQGKGLDYLINNAGLTDYAPAGLEGMDNLNDIFHTNVTSVHNVTQGFLPLLRKGEKKVVINISTTMGSLAKAEAYRQAPTPAYKISKAALNMLTVQYAQQYETDGFTFVAVTPGWLRTDLGSSRADLPVETGAEKVVDIVQQTGPHQNGKFLNIHVPGWENAPGPNQYDGKEIAW</sequence>
<dbReference type="PRINTS" id="PR00081">
    <property type="entry name" value="GDHRDH"/>
</dbReference>
<dbReference type="PANTHER" id="PTHR45458">
    <property type="entry name" value="SHORT-CHAIN DEHYDROGENASE/REDUCTASE SDR"/>
    <property type="match status" value="1"/>
</dbReference>
<dbReference type="PANTHER" id="PTHR45458:SF1">
    <property type="entry name" value="SHORT CHAIN DEHYDROGENASE"/>
    <property type="match status" value="1"/>
</dbReference>
<dbReference type="Pfam" id="PF00106">
    <property type="entry name" value="adh_short"/>
    <property type="match status" value="1"/>
</dbReference>
<dbReference type="PRINTS" id="PR00080">
    <property type="entry name" value="SDRFAMILY"/>
</dbReference>
<dbReference type="AlphaFoldDB" id="A0A0F7TYA0"/>
<dbReference type="Gene3D" id="3.40.50.720">
    <property type="entry name" value="NAD(P)-binding Rossmann-like Domain"/>
    <property type="match status" value="1"/>
</dbReference>
<keyword evidence="3" id="KW-1185">Reference proteome</keyword>
<evidence type="ECO:0008006" key="4">
    <source>
        <dbReference type="Google" id="ProtNLM"/>
    </source>
</evidence>
<gene>
    <name evidence="2" type="ORF">PMG11_10184</name>
</gene>
<dbReference type="Proteomes" id="UP000042958">
    <property type="component" value="Unassembled WGS sequence"/>
</dbReference>
<evidence type="ECO:0000256" key="1">
    <source>
        <dbReference type="RuleBase" id="RU000363"/>
    </source>
</evidence>
<proteinExistence type="inferred from homology"/>
<dbReference type="InterPro" id="IPR036291">
    <property type="entry name" value="NAD(P)-bd_dom_sf"/>
</dbReference>
<comment type="similarity">
    <text evidence="1">Belongs to the short-chain dehydrogenases/reductases (SDR) family.</text>
</comment>
<name>A0A0F7TYA0_PENBI</name>
<dbReference type="EMBL" id="CDHK01000011">
    <property type="protein sequence ID" value="CEJ61659.1"/>
    <property type="molecule type" value="Genomic_DNA"/>
</dbReference>
<evidence type="ECO:0000313" key="3">
    <source>
        <dbReference type="Proteomes" id="UP000042958"/>
    </source>
</evidence>
<protein>
    <recommendedName>
        <fullName evidence="4">Short chain oxidoreductase (CsgA)</fullName>
    </recommendedName>
</protein>
<dbReference type="SUPFAM" id="SSF51735">
    <property type="entry name" value="NAD(P)-binding Rossmann-fold domains"/>
    <property type="match status" value="1"/>
</dbReference>